<dbReference type="InterPro" id="IPR050109">
    <property type="entry name" value="HTH-type_TetR-like_transc_reg"/>
</dbReference>
<evidence type="ECO:0000256" key="3">
    <source>
        <dbReference type="SAM" id="MobiDB-lite"/>
    </source>
</evidence>
<sequence>MPDRSAPTPAVTPAEAATKPRPTGPGRPKDLGKRAAILETAKRLFTTLGFTGVSMDQIAAEAGVSKLTVYSHFGDKEALFAAAVQAHCEQQLPDSLFAAADAAPLREGLLQIARAFFGMICGPEALAGHRTLCTPQVLDTPMPRLFWEAGPQRIQDAVAVVLQHHVATGELAIDDVARAASQFLCLAKGELHAQLVFGCCTEVRAHEVEAQLEAAVDLFLRGYGTGR</sequence>
<dbReference type="Proteomes" id="UP000681317">
    <property type="component" value="Chromosome"/>
</dbReference>
<proteinExistence type="predicted"/>
<protein>
    <submittedName>
        <fullName evidence="5">Transcriptional regulator</fullName>
    </submittedName>
</protein>
<dbReference type="PANTHER" id="PTHR30055:SF146">
    <property type="entry name" value="HTH-TYPE TRANSCRIPTIONAL DUAL REGULATOR CECR"/>
    <property type="match status" value="1"/>
</dbReference>
<keyword evidence="6" id="KW-1185">Reference proteome</keyword>
<dbReference type="Gene3D" id="1.10.10.60">
    <property type="entry name" value="Homeodomain-like"/>
    <property type="match status" value="1"/>
</dbReference>
<dbReference type="SUPFAM" id="SSF48498">
    <property type="entry name" value="Tetracyclin repressor-like, C-terminal domain"/>
    <property type="match status" value="1"/>
</dbReference>
<gene>
    <name evidence="5" type="ORF">LYSCAS_16760</name>
</gene>
<dbReference type="InterPro" id="IPR001647">
    <property type="entry name" value="HTH_TetR"/>
</dbReference>
<organism evidence="5 6">
    <name type="scientific">Noviluteimonas caseinilytica</name>
    <dbReference type="NCBI Taxonomy" id="2675101"/>
    <lineage>
        <taxon>Bacteria</taxon>
        <taxon>Pseudomonadati</taxon>
        <taxon>Pseudomonadota</taxon>
        <taxon>Gammaproteobacteria</taxon>
        <taxon>Lysobacterales</taxon>
        <taxon>Lysobacteraceae</taxon>
        <taxon>Noviluteimonas</taxon>
    </lineage>
</organism>
<dbReference type="Pfam" id="PF14246">
    <property type="entry name" value="TetR_C_7"/>
    <property type="match status" value="1"/>
</dbReference>
<dbReference type="InterPro" id="IPR036271">
    <property type="entry name" value="Tet_transcr_reg_TetR-rel_C_sf"/>
</dbReference>
<dbReference type="PRINTS" id="PR00455">
    <property type="entry name" value="HTHTETR"/>
</dbReference>
<dbReference type="EMBL" id="AP024545">
    <property type="protein sequence ID" value="BCT92652.1"/>
    <property type="molecule type" value="Genomic_DNA"/>
</dbReference>
<dbReference type="InterPro" id="IPR009057">
    <property type="entry name" value="Homeodomain-like_sf"/>
</dbReference>
<dbReference type="Pfam" id="PF00440">
    <property type="entry name" value="TetR_N"/>
    <property type="match status" value="1"/>
</dbReference>
<feature type="compositionally biased region" description="Low complexity" evidence="3">
    <location>
        <begin position="1"/>
        <end position="17"/>
    </location>
</feature>
<dbReference type="InterPro" id="IPR039536">
    <property type="entry name" value="TetR_C_Proteobacteria"/>
</dbReference>
<feature type="domain" description="HTH tetR-type" evidence="4">
    <location>
        <begin position="31"/>
        <end position="91"/>
    </location>
</feature>
<evidence type="ECO:0000256" key="1">
    <source>
        <dbReference type="ARBA" id="ARBA00023125"/>
    </source>
</evidence>
<accession>A0ABM7Q5N9</accession>
<dbReference type="RefSeq" id="WP_213433475.1">
    <property type="nucleotide sequence ID" value="NZ_AP024545.1"/>
</dbReference>
<feature type="DNA-binding region" description="H-T-H motif" evidence="2">
    <location>
        <begin position="54"/>
        <end position="73"/>
    </location>
</feature>
<feature type="region of interest" description="Disordered" evidence="3">
    <location>
        <begin position="1"/>
        <end position="31"/>
    </location>
</feature>
<evidence type="ECO:0000259" key="4">
    <source>
        <dbReference type="PROSITE" id="PS50977"/>
    </source>
</evidence>
<evidence type="ECO:0000313" key="6">
    <source>
        <dbReference type="Proteomes" id="UP000681317"/>
    </source>
</evidence>
<dbReference type="Gene3D" id="1.10.357.10">
    <property type="entry name" value="Tetracycline Repressor, domain 2"/>
    <property type="match status" value="1"/>
</dbReference>
<evidence type="ECO:0000256" key="2">
    <source>
        <dbReference type="PROSITE-ProRule" id="PRU00335"/>
    </source>
</evidence>
<evidence type="ECO:0000313" key="5">
    <source>
        <dbReference type="EMBL" id="BCT92652.1"/>
    </source>
</evidence>
<name>A0ABM7Q5N9_9GAMM</name>
<reference evidence="5 6" key="1">
    <citation type="submission" date="2021-03" db="EMBL/GenBank/DDBJ databases">
        <title>Complete Genome Sequences of Two Lysobacter Strains Isolated from Sea Water (Lysobacter caseinilyticus) and Soil (Lysobacter helvus) in South Korea.</title>
        <authorList>
            <person name="Watanabe Y."/>
            <person name="Arakawa K."/>
        </authorList>
    </citation>
    <scope>NUCLEOTIDE SEQUENCE [LARGE SCALE GENOMIC DNA]</scope>
    <source>
        <strain evidence="5 6">KVB24</strain>
    </source>
</reference>
<dbReference type="PROSITE" id="PS50977">
    <property type="entry name" value="HTH_TETR_2"/>
    <property type="match status" value="1"/>
</dbReference>
<dbReference type="PANTHER" id="PTHR30055">
    <property type="entry name" value="HTH-TYPE TRANSCRIPTIONAL REGULATOR RUTR"/>
    <property type="match status" value="1"/>
</dbReference>
<keyword evidence="1 2" id="KW-0238">DNA-binding</keyword>
<dbReference type="SUPFAM" id="SSF46689">
    <property type="entry name" value="Homeodomain-like"/>
    <property type="match status" value="1"/>
</dbReference>